<dbReference type="EMBL" id="MEXH01000005">
    <property type="protein sequence ID" value="OGC92847.1"/>
    <property type="molecule type" value="Genomic_DNA"/>
</dbReference>
<dbReference type="Gene3D" id="3.30.160.20">
    <property type="match status" value="1"/>
</dbReference>
<protein>
    <recommendedName>
        <fullName evidence="9">Ribonuclease 3</fullName>
        <ecNumber evidence="9">3.1.26.3</ecNumber>
    </recommendedName>
    <alternativeName>
        <fullName evidence="9">Ribonuclease III</fullName>
        <shortName evidence="9">RNase III</shortName>
    </alternativeName>
</protein>
<comment type="similarity">
    <text evidence="2">Belongs to the ribonuclease III family.</text>
</comment>
<dbReference type="GO" id="GO:0008033">
    <property type="term" value="P:tRNA processing"/>
    <property type="evidence" value="ECO:0007669"/>
    <property type="project" value="UniProtKB-KW"/>
</dbReference>
<evidence type="ECO:0000259" key="10">
    <source>
        <dbReference type="PROSITE" id="PS50137"/>
    </source>
</evidence>
<dbReference type="GO" id="GO:0006364">
    <property type="term" value="P:rRNA processing"/>
    <property type="evidence" value="ECO:0007669"/>
    <property type="project" value="UniProtKB-UniRule"/>
</dbReference>
<dbReference type="SUPFAM" id="SSF54768">
    <property type="entry name" value="dsRNA-binding domain-like"/>
    <property type="match status" value="1"/>
</dbReference>
<keyword evidence="6 9" id="KW-0255">Endonuclease</keyword>
<comment type="caution">
    <text evidence="12">The sequence shown here is derived from an EMBL/GenBank/DDBJ whole genome shotgun (WGS) entry which is preliminary data.</text>
</comment>
<accession>A0A1F4YFW9</accession>
<evidence type="ECO:0000256" key="4">
    <source>
        <dbReference type="ARBA" id="ARBA00022664"/>
    </source>
</evidence>
<keyword evidence="4 9" id="KW-0507">mRNA processing</keyword>
<sequence length="220" mass="23921">MKTSLASFFKNQDNFKNALIHRSFCNEHPGSQSNERLEFLGDSILSLVISQRLYHLLPSSPEGELTAHRSSIVQTASLAAKAKELHLDQSIKLSRGEEDSGGRTNPKLLENTFEAVLGSLYLDSGLSTCEKLLNEVFPDSELLLPITLKDPKSLLQEKAQSLGWGTPAYKILESSGPDHAKSFTVEVNLGQNQSASGSGTSKQRAETQAASAALAKYFPD</sequence>
<dbReference type="PROSITE" id="PS50142">
    <property type="entry name" value="RNASE_3_2"/>
    <property type="match status" value="1"/>
</dbReference>
<dbReference type="FunFam" id="1.10.1520.10:FF:000001">
    <property type="entry name" value="Ribonuclease 3"/>
    <property type="match status" value="1"/>
</dbReference>
<evidence type="ECO:0000256" key="6">
    <source>
        <dbReference type="ARBA" id="ARBA00022759"/>
    </source>
</evidence>
<evidence type="ECO:0000256" key="1">
    <source>
        <dbReference type="ARBA" id="ARBA00000109"/>
    </source>
</evidence>
<feature type="binding site" evidence="9">
    <location>
        <position position="38"/>
    </location>
    <ligand>
        <name>Mg(2+)</name>
        <dbReference type="ChEBI" id="CHEBI:18420"/>
    </ligand>
</feature>
<gene>
    <name evidence="9" type="primary">rnc</name>
    <name evidence="12" type="ORF">A2876_01580</name>
</gene>
<evidence type="ECO:0000256" key="2">
    <source>
        <dbReference type="ARBA" id="ARBA00010183"/>
    </source>
</evidence>
<evidence type="ECO:0000256" key="7">
    <source>
        <dbReference type="ARBA" id="ARBA00022801"/>
    </source>
</evidence>
<evidence type="ECO:0000256" key="3">
    <source>
        <dbReference type="ARBA" id="ARBA00022552"/>
    </source>
</evidence>
<dbReference type="AlphaFoldDB" id="A0A1F4YFW9"/>
<feature type="active site" evidence="9">
    <location>
        <position position="114"/>
    </location>
</feature>
<dbReference type="PANTHER" id="PTHR11207">
    <property type="entry name" value="RIBONUCLEASE III"/>
    <property type="match status" value="1"/>
</dbReference>
<keyword evidence="9" id="KW-0819">tRNA processing</keyword>
<dbReference type="PROSITE" id="PS50137">
    <property type="entry name" value="DS_RBD"/>
    <property type="match status" value="1"/>
</dbReference>
<dbReference type="Gene3D" id="1.10.1520.10">
    <property type="entry name" value="Ribonuclease III domain"/>
    <property type="match status" value="1"/>
</dbReference>
<keyword evidence="9" id="KW-0460">Magnesium</keyword>
<proteinExistence type="inferred from homology"/>
<dbReference type="GO" id="GO:0019843">
    <property type="term" value="F:rRNA binding"/>
    <property type="evidence" value="ECO:0007669"/>
    <property type="project" value="UniProtKB-KW"/>
</dbReference>
<dbReference type="CDD" id="cd10845">
    <property type="entry name" value="DSRM_RNAse_III_family"/>
    <property type="match status" value="1"/>
</dbReference>
<comment type="catalytic activity">
    <reaction evidence="1 9">
        <text>Endonucleolytic cleavage to 5'-phosphomonoester.</text>
        <dbReference type="EC" id="3.1.26.3"/>
    </reaction>
</comment>
<feature type="domain" description="DRBM" evidence="10">
    <location>
        <begin position="150"/>
        <end position="219"/>
    </location>
</feature>
<dbReference type="InterPro" id="IPR036389">
    <property type="entry name" value="RNase_III_sf"/>
</dbReference>
<dbReference type="PANTHER" id="PTHR11207:SF0">
    <property type="entry name" value="RIBONUCLEASE 3"/>
    <property type="match status" value="1"/>
</dbReference>
<dbReference type="Pfam" id="PF14622">
    <property type="entry name" value="Ribonucleas_3_3"/>
    <property type="match status" value="1"/>
</dbReference>
<reference evidence="12 13" key="1">
    <citation type="journal article" date="2016" name="Nat. Commun.">
        <title>Thousands of microbial genomes shed light on interconnected biogeochemical processes in an aquifer system.</title>
        <authorList>
            <person name="Anantharaman K."/>
            <person name="Brown C.T."/>
            <person name="Hug L.A."/>
            <person name="Sharon I."/>
            <person name="Castelle C.J."/>
            <person name="Probst A.J."/>
            <person name="Thomas B.C."/>
            <person name="Singh A."/>
            <person name="Wilkins M.J."/>
            <person name="Karaoz U."/>
            <person name="Brodie E.L."/>
            <person name="Williams K.H."/>
            <person name="Hubbard S.S."/>
            <person name="Banfield J.F."/>
        </authorList>
    </citation>
    <scope>NUCLEOTIDE SEQUENCE [LARGE SCALE GENOMIC DNA]</scope>
</reference>
<evidence type="ECO:0000313" key="13">
    <source>
        <dbReference type="Proteomes" id="UP000178176"/>
    </source>
</evidence>
<comment type="cofactor">
    <cofactor evidence="9">
        <name>Mg(2+)</name>
        <dbReference type="ChEBI" id="CHEBI:18420"/>
    </cofactor>
</comment>
<keyword evidence="9" id="KW-0479">Metal-binding</keyword>
<dbReference type="GO" id="GO:0003725">
    <property type="term" value="F:double-stranded RNA binding"/>
    <property type="evidence" value="ECO:0007669"/>
    <property type="project" value="TreeGrafter"/>
</dbReference>
<name>A0A1F4YFW9_9BACT</name>
<dbReference type="SMART" id="SM00358">
    <property type="entry name" value="DSRM"/>
    <property type="match status" value="1"/>
</dbReference>
<dbReference type="InterPro" id="IPR011907">
    <property type="entry name" value="RNase_III"/>
</dbReference>
<dbReference type="EC" id="3.1.26.3" evidence="9"/>
<keyword evidence="7 9" id="KW-0378">Hydrolase</keyword>
<dbReference type="Proteomes" id="UP000178176">
    <property type="component" value="Unassembled WGS sequence"/>
</dbReference>
<keyword evidence="9" id="KW-0963">Cytoplasm</keyword>
<dbReference type="InterPro" id="IPR014720">
    <property type="entry name" value="dsRBD_dom"/>
</dbReference>
<dbReference type="GO" id="GO:0005737">
    <property type="term" value="C:cytoplasm"/>
    <property type="evidence" value="ECO:0007669"/>
    <property type="project" value="UniProtKB-SubCell"/>
</dbReference>
<dbReference type="Pfam" id="PF00035">
    <property type="entry name" value="dsrm"/>
    <property type="match status" value="1"/>
</dbReference>
<dbReference type="GO" id="GO:0010468">
    <property type="term" value="P:regulation of gene expression"/>
    <property type="evidence" value="ECO:0007669"/>
    <property type="project" value="TreeGrafter"/>
</dbReference>
<dbReference type="NCBIfam" id="TIGR02191">
    <property type="entry name" value="RNaseIII"/>
    <property type="match status" value="1"/>
</dbReference>
<organism evidence="12 13">
    <name type="scientific">Candidatus Amesbacteria bacterium RIFCSPHIGHO2_01_FULL_48_32b</name>
    <dbReference type="NCBI Taxonomy" id="1797253"/>
    <lineage>
        <taxon>Bacteria</taxon>
        <taxon>Candidatus Amesiibacteriota</taxon>
    </lineage>
</organism>
<dbReference type="InterPro" id="IPR000999">
    <property type="entry name" value="RNase_III_dom"/>
</dbReference>
<dbReference type="SMART" id="SM00535">
    <property type="entry name" value="RIBOc"/>
    <property type="match status" value="1"/>
</dbReference>
<evidence type="ECO:0000256" key="9">
    <source>
        <dbReference type="HAMAP-Rule" id="MF_00104"/>
    </source>
</evidence>
<dbReference type="CDD" id="cd00593">
    <property type="entry name" value="RIBOc"/>
    <property type="match status" value="1"/>
</dbReference>
<dbReference type="GO" id="GO:0046872">
    <property type="term" value="F:metal ion binding"/>
    <property type="evidence" value="ECO:0007669"/>
    <property type="project" value="UniProtKB-KW"/>
</dbReference>
<feature type="active site" evidence="9">
    <location>
        <position position="42"/>
    </location>
</feature>
<dbReference type="HAMAP" id="MF_00104">
    <property type="entry name" value="RNase_III"/>
    <property type="match status" value="1"/>
</dbReference>
<keyword evidence="5 9" id="KW-0540">Nuclease</keyword>
<evidence type="ECO:0000256" key="5">
    <source>
        <dbReference type="ARBA" id="ARBA00022722"/>
    </source>
</evidence>
<dbReference type="SUPFAM" id="SSF69065">
    <property type="entry name" value="RNase III domain-like"/>
    <property type="match status" value="1"/>
</dbReference>
<dbReference type="GO" id="GO:0006397">
    <property type="term" value="P:mRNA processing"/>
    <property type="evidence" value="ECO:0007669"/>
    <property type="project" value="UniProtKB-UniRule"/>
</dbReference>
<dbReference type="GO" id="GO:0004525">
    <property type="term" value="F:ribonuclease III activity"/>
    <property type="evidence" value="ECO:0007669"/>
    <property type="project" value="UniProtKB-UniRule"/>
</dbReference>
<keyword evidence="9" id="KW-0699">rRNA-binding</keyword>
<evidence type="ECO:0000259" key="11">
    <source>
        <dbReference type="PROSITE" id="PS50142"/>
    </source>
</evidence>
<comment type="subunit">
    <text evidence="9">Homodimer.</text>
</comment>
<dbReference type="PROSITE" id="PS00517">
    <property type="entry name" value="RNASE_3_1"/>
    <property type="match status" value="1"/>
</dbReference>
<feature type="domain" description="RNase III" evidence="11">
    <location>
        <begin position="1"/>
        <end position="125"/>
    </location>
</feature>
<comment type="function">
    <text evidence="9">Digests double-stranded RNA. Involved in the processing of primary rRNA transcript to yield the immediate precursors to the large and small rRNAs (23S and 16S). Processes some mRNAs, and tRNAs when they are encoded in the rRNA operon. Processes pre-crRNA and tracrRNA of type II CRISPR loci if present in the organism.</text>
</comment>
<feature type="binding site" evidence="9">
    <location>
        <position position="114"/>
    </location>
    <ligand>
        <name>Mg(2+)</name>
        <dbReference type="ChEBI" id="CHEBI:18420"/>
    </ligand>
</feature>
<keyword evidence="3 9" id="KW-0698">rRNA processing</keyword>
<keyword evidence="8 9" id="KW-0694">RNA-binding</keyword>
<evidence type="ECO:0000256" key="8">
    <source>
        <dbReference type="ARBA" id="ARBA00022884"/>
    </source>
</evidence>
<evidence type="ECO:0000313" key="12">
    <source>
        <dbReference type="EMBL" id="OGC92847.1"/>
    </source>
</evidence>
<comment type="subcellular location">
    <subcellularLocation>
        <location evidence="9">Cytoplasm</location>
    </subcellularLocation>
</comment>
<feature type="binding site" evidence="9">
    <location>
        <position position="111"/>
    </location>
    <ligand>
        <name>Mg(2+)</name>
        <dbReference type="ChEBI" id="CHEBI:18420"/>
    </ligand>
</feature>